<protein>
    <submittedName>
        <fullName evidence="1">Uncharacterized protein</fullName>
    </submittedName>
</protein>
<name>A0A0K1PMB4_9BACT</name>
<organism evidence="1 2">
    <name type="scientific">Labilithrix luteola</name>
    <dbReference type="NCBI Taxonomy" id="1391654"/>
    <lineage>
        <taxon>Bacteria</taxon>
        <taxon>Pseudomonadati</taxon>
        <taxon>Myxococcota</taxon>
        <taxon>Polyangia</taxon>
        <taxon>Polyangiales</taxon>
        <taxon>Labilitrichaceae</taxon>
        <taxon>Labilithrix</taxon>
    </lineage>
</organism>
<keyword evidence="2" id="KW-1185">Reference proteome</keyword>
<dbReference type="KEGG" id="llu:AKJ09_00893"/>
<dbReference type="AlphaFoldDB" id="A0A0K1PMB4"/>
<evidence type="ECO:0000313" key="1">
    <source>
        <dbReference type="EMBL" id="AKU94229.1"/>
    </source>
</evidence>
<dbReference type="Proteomes" id="UP000064967">
    <property type="component" value="Chromosome"/>
</dbReference>
<gene>
    <name evidence="1" type="ORF">AKJ09_00893</name>
</gene>
<evidence type="ECO:0000313" key="2">
    <source>
        <dbReference type="Proteomes" id="UP000064967"/>
    </source>
</evidence>
<accession>A0A0K1PMB4</accession>
<sequence>MSSVIVQGIPTRSIAERATLRVCGFRTAHLSRRGRDEGARARGLPLCGGVRAL</sequence>
<proteinExistence type="predicted"/>
<reference evidence="1 2" key="1">
    <citation type="submission" date="2015-08" db="EMBL/GenBank/DDBJ databases">
        <authorList>
            <person name="Babu N.S."/>
            <person name="Beckwith C.J."/>
            <person name="Beseler K.G."/>
            <person name="Brison A."/>
            <person name="Carone J.V."/>
            <person name="Caskin T.P."/>
            <person name="Diamond M."/>
            <person name="Durham M.E."/>
            <person name="Foxe J.M."/>
            <person name="Go M."/>
            <person name="Henderson B.A."/>
            <person name="Jones I.B."/>
            <person name="McGettigan J.A."/>
            <person name="Micheletti S.J."/>
            <person name="Nasrallah M.E."/>
            <person name="Ortiz D."/>
            <person name="Piller C.R."/>
            <person name="Privatt S.R."/>
            <person name="Schneider S.L."/>
            <person name="Sharp S."/>
            <person name="Smith T.C."/>
            <person name="Stanton J.D."/>
            <person name="Ullery H.E."/>
            <person name="Wilson R.J."/>
            <person name="Serrano M.G."/>
            <person name="Buck G."/>
            <person name="Lee V."/>
            <person name="Wang Y."/>
            <person name="Carvalho R."/>
            <person name="Voegtly L."/>
            <person name="Shi R."/>
            <person name="Duckworth R."/>
            <person name="Johnson A."/>
            <person name="Loviza R."/>
            <person name="Walstead R."/>
            <person name="Shah Z."/>
            <person name="Kiflezghi M."/>
            <person name="Wade K."/>
            <person name="Ball S.L."/>
            <person name="Bradley K.W."/>
            <person name="Asai D.J."/>
            <person name="Bowman C.A."/>
            <person name="Russell D.A."/>
            <person name="Pope W.H."/>
            <person name="Jacobs-Sera D."/>
            <person name="Hendrix R.W."/>
            <person name="Hatfull G.F."/>
        </authorList>
    </citation>
    <scope>NUCLEOTIDE SEQUENCE [LARGE SCALE GENOMIC DNA]</scope>
    <source>
        <strain evidence="1 2">DSM 27648</strain>
    </source>
</reference>
<dbReference type="EMBL" id="CP012333">
    <property type="protein sequence ID" value="AKU94229.1"/>
    <property type="molecule type" value="Genomic_DNA"/>
</dbReference>